<keyword evidence="1" id="KW-0805">Transcription regulation</keyword>
<dbReference type="CDD" id="cd00090">
    <property type="entry name" value="HTH_ARSR"/>
    <property type="match status" value="1"/>
</dbReference>
<reference evidence="5 6" key="1">
    <citation type="submission" date="2020-04" db="EMBL/GenBank/DDBJ databases">
        <authorList>
            <person name="Hitch T.C.A."/>
            <person name="Wylensek D."/>
            <person name="Clavel T."/>
        </authorList>
    </citation>
    <scope>NUCLEOTIDE SEQUENCE [LARGE SCALE GENOMIC DNA]</scope>
    <source>
        <strain evidence="5 6">Oil-RF-744-FAT-WT-6-1</strain>
    </source>
</reference>
<dbReference type="InterPro" id="IPR036388">
    <property type="entry name" value="WH-like_DNA-bd_sf"/>
</dbReference>
<evidence type="ECO:0000256" key="3">
    <source>
        <dbReference type="ARBA" id="ARBA00023163"/>
    </source>
</evidence>
<dbReference type="EMBL" id="JABAFG010000019">
    <property type="protein sequence ID" value="NME29050.1"/>
    <property type="molecule type" value="Genomic_DNA"/>
</dbReference>
<dbReference type="PROSITE" id="PS50987">
    <property type="entry name" value="HTH_ARSR_2"/>
    <property type="match status" value="1"/>
</dbReference>
<keyword evidence="3" id="KW-0804">Transcription</keyword>
<protein>
    <submittedName>
        <fullName evidence="5">Winged helix-turn-helix transcriptional regulator</fullName>
    </submittedName>
</protein>
<dbReference type="SMART" id="SM00418">
    <property type="entry name" value="HTH_ARSR"/>
    <property type="match status" value="1"/>
</dbReference>
<name>A0A848BUZ4_9FIRM</name>
<dbReference type="InterPro" id="IPR051081">
    <property type="entry name" value="HTH_MetalResp_TranReg"/>
</dbReference>
<dbReference type="InterPro" id="IPR001845">
    <property type="entry name" value="HTH_ArsR_DNA-bd_dom"/>
</dbReference>
<dbReference type="Proteomes" id="UP000591071">
    <property type="component" value="Unassembled WGS sequence"/>
</dbReference>
<comment type="caution">
    <text evidence="5">The sequence shown here is derived from an EMBL/GenBank/DDBJ whole genome shotgun (WGS) entry which is preliminary data.</text>
</comment>
<evidence type="ECO:0000259" key="4">
    <source>
        <dbReference type="PROSITE" id="PS50987"/>
    </source>
</evidence>
<dbReference type="GO" id="GO:0003700">
    <property type="term" value="F:DNA-binding transcription factor activity"/>
    <property type="evidence" value="ECO:0007669"/>
    <property type="project" value="InterPro"/>
</dbReference>
<keyword evidence="2" id="KW-0238">DNA-binding</keyword>
<feature type="domain" description="HTH arsR-type" evidence="4">
    <location>
        <begin position="1"/>
        <end position="92"/>
    </location>
</feature>
<dbReference type="PRINTS" id="PR00778">
    <property type="entry name" value="HTHARSR"/>
</dbReference>
<dbReference type="Gene3D" id="1.10.10.10">
    <property type="entry name" value="Winged helix-like DNA-binding domain superfamily/Winged helix DNA-binding domain"/>
    <property type="match status" value="1"/>
</dbReference>
<dbReference type="AlphaFoldDB" id="A0A848BUZ4"/>
<dbReference type="InterPro" id="IPR011991">
    <property type="entry name" value="ArsR-like_HTH"/>
</dbReference>
<dbReference type="PANTHER" id="PTHR33154:SF18">
    <property type="entry name" value="ARSENICAL RESISTANCE OPERON REPRESSOR"/>
    <property type="match status" value="1"/>
</dbReference>
<sequence>MDMMEIANINKALSSPVRLQIIAMLADGEQCACHILERFEITQPTLSHHMHVLCDCHLVRDRKQGRWHYYALDEECIRCLASFFQELVQREKREGQTPCDEC</sequence>
<gene>
    <name evidence="5" type="ORF">HF872_10525</name>
</gene>
<dbReference type="InterPro" id="IPR036390">
    <property type="entry name" value="WH_DNA-bd_sf"/>
</dbReference>
<dbReference type="SUPFAM" id="SSF46785">
    <property type="entry name" value="Winged helix' DNA-binding domain"/>
    <property type="match status" value="1"/>
</dbReference>
<dbReference type="GO" id="GO:0003677">
    <property type="term" value="F:DNA binding"/>
    <property type="evidence" value="ECO:0007669"/>
    <property type="project" value="UniProtKB-KW"/>
</dbReference>
<dbReference type="NCBIfam" id="NF033788">
    <property type="entry name" value="HTH_metalloreg"/>
    <property type="match status" value="1"/>
</dbReference>
<accession>A0A848BUZ4</accession>
<evidence type="ECO:0000313" key="5">
    <source>
        <dbReference type="EMBL" id="NME29050.1"/>
    </source>
</evidence>
<evidence type="ECO:0000256" key="1">
    <source>
        <dbReference type="ARBA" id="ARBA00023015"/>
    </source>
</evidence>
<organism evidence="5 6">
    <name type="scientific">Megasphaera hexanoica</name>
    <dbReference type="NCBI Taxonomy" id="1675036"/>
    <lineage>
        <taxon>Bacteria</taxon>
        <taxon>Bacillati</taxon>
        <taxon>Bacillota</taxon>
        <taxon>Negativicutes</taxon>
        <taxon>Veillonellales</taxon>
        <taxon>Veillonellaceae</taxon>
        <taxon>Megasphaera</taxon>
    </lineage>
</organism>
<dbReference type="RefSeq" id="WP_059075471.1">
    <property type="nucleotide sequence ID" value="NZ_JABAFG010000019.1"/>
</dbReference>
<proteinExistence type="predicted"/>
<dbReference type="PANTHER" id="PTHR33154">
    <property type="entry name" value="TRANSCRIPTIONAL REGULATOR, ARSR FAMILY"/>
    <property type="match status" value="1"/>
</dbReference>
<dbReference type="Pfam" id="PF01022">
    <property type="entry name" value="HTH_5"/>
    <property type="match status" value="1"/>
</dbReference>
<evidence type="ECO:0000256" key="2">
    <source>
        <dbReference type="ARBA" id="ARBA00023125"/>
    </source>
</evidence>
<evidence type="ECO:0000313" key="6">
    <source>
        <dbReference type="Proteomes" id="UP000591071"/>
    </source>
</evidence>